<gene>
    <name evidence="2" type="ORF">NP777_31000</name>
</gene>
<evidence type="ECO:0000256" key="1">
    <source>
        <dbReference type="SAM" id="MobiDB-lite"/>
    </source>
</evidence>
<dbReference type="EMBL" id="JANIAA010000027">
    <property type="protein sequence ID" value="MCQ8192624.1"/>
    <property type="molecule type" value="Genomic_DNA"/>
</dbReference>
<protein>
    <submittedName>
        <fullName evidence="2">Uncharacterized protein</fullName>
    </submittedName>
</protein>
<organism evidence="2 3">
    <name type="scientific">Streptomyces rugosispiralis</name>
    <dbReference type="NCBI Taxonomy" id="2967341"/>
    <lineage>
        <taxon>Bacteria</taxon>
        <taxon>Bacillati</taxon>
        <taxon>Actinomycetota</taxon>
        <taxon>Actinomycetes</taxon>
        <taxon>Kitasatosporales</taxon>
        <taxon>Streptomycetaceae</taxon>
        <taxon>Streptomyces</taxon>
    </lineage>
</organism>
<feature type="region of interest" description="Disordered" evidence="1">
    <location>
        <begin position="1"/>
        <end position="23"/>
    </location>
</feature>
<sequence>MTHGRPAQRLARAIRQDSPHRASGEMAQHVLDLMTSITEAAERLDSLAVQSRVTPPEVLPDG</sequence>
<evidence type="ECO:0000313" key="2">
    <source>
        <dbReference type="EMBL" id="MCQ8192624.1"/>
    </source>
</evidence>
<name>A0ABT1V5G7_9ACTN</name>
<dbReference type="Proteomes" id="UP001204746">
    <property type="component" value="Unassembled WGS sequence"/>
</dbReference>
<reference evidence="2 3" key="1">
    <citation type="submission" date="2022-07" db="EMBL/GenBank/DDBJ databases">
        <authorList>
            <person name="Phongsopitanun W."/>
            <person name="Tanasupawat S."/>
        </authorList>
    </citation>
    <scope>NUCLEOTIDE SEQUENCE [LARGE SCALE GENOMIC DNA]</scope>
    <source>
        <strain evidence="2 3">RCU-064</strain>
    </source>
</reference>
<feature type="compositionally biased region" description="Basic and acidic residues" evidence="1">
    <location>
        <begin position="14"/>
        <end position="23"/>
    </location>
</feature>
<keyword evidence="3" id="KW-1185">Reference proteome</keyword>
<dbReference type="RefSeq" id="WP_256653485.1">
    <property type="nucleotide sequence ID" value="NZ_JANIAA010000027.1"/>
</dbReference>
<proteinExistence type="predicted"/>
<accession>A0ABT1V5G7</accession>
<comment type="caution">
    <text evidence="2">The sequence shown here is derived from an EMBL/GenBank/DDBJ whole genome shotgun (WGS) entry which is preliminary data.</text>
</comment>
<evidence type="ECO:0000313" key="3">
    <source>
        <dbReference type="Proteomes" id="UP001204746"/>
    </source>
</evidence>